<sequence length="301" mass="33649">MKILITGATGMIGGELVSKFHELGVAINYLTTAKDKIEKREEYQGFYWNPSQQEIDLDCFNEVSVIINLVGANVASRWTSTYKQEIIDSRVQSAQTLMKGLQAIDHQIEYLISASAIGVYPDSLTKLYEEDETKLNDEFIGAVVQQWEKSVNKFKDLGIKVAKLRIGLVLSDQGGALEKMKQPIAYYAGAPLGSGNQWQSWIHVDDLCEMFIHCIKEQEEGVFNAVAPNPVNNKELTLAIAKTLNKPIILPNVPAFVLKLMLGEMAIIVLSSQYVSCKKIESTGFQFTYTYLNNALDNLLR</sequence>
<evidence type="ECO:0000313" key="4">
    <source>
        <dbReference type="EMBL" id="NGZ88717.1"/>
    </source>
</evidence>
<evidence type="ECO:0000256" key="1">
    <source>
        <dbReference type="ARBA" id="ARBA00009353"/>
    </source>
</evidence>
<name>A0A967DYU3_9FLAO</name>
<dbReference type="Proteomes" id="UP000643701">
    <property type="component" value="Unassembled WGS sequence"/>
</dbReference>
<evidence type="ECO:0000313" key="5">
    <source>
        <dbReference type="Proteomes" id="UP000643701"/>
    </source>
</evidence>
<dbReference type="InterPro" id="IPR036291">
    <property type="entry name" value="NAD(P)-bd_dom_sf"/>
</dbReference>
<dbReference type="InterPro" id="IPR010099">
    <property type="entry name" value="SDR39U1"/>
</dbReference>
<dbReference type="EMBL" id="JAANAS010000001">
    <property type="protein sequence ID" value="NGZ88717.1"/>
    <property type="molecule type" value="Genomic_DNA"/>
</dbReference>
<dbReference type="NCBIfam" id="TIGR01777">
    <property type="entry name" value="yfcH"/>
    <property type="match status" value="1"/>
</dbReference>
<keyword evidence="5" id="KW-1185">Reference proteome</keyword>
<dbReference type="PANTHER" id="PTHR11092:SF0">
    <property type="entry name" value="EPIMERASE FAMILY PROTEIN SDR39U1"/>
    <property type="match status" value="1"/>
</dbReference>
<dbReference type="Pfam" id="PF08338">
    <property type="entry name" value="DUF1731"/>
    <property type="match status" value="1"/>
</dbReference>
<reference evidence="4" key="1">
    <citation type="submission" date="2020-03" db="EMBL/GenBank/DDBJ databases">
        <title>Psychroflexus Maritimus sp. nov., isolate from marine sediment.</title>
        <authorList>
            <person name="Zhong Y.-L."/>
        </authorList>
    </citation>
    <scope>NUCLEOTIDE SEQUENCE</scope>
    <source>
        <strain evidence="4">C1</strain>
    </source>
</reference>
<dbReference type="SUPFAM" id="SSF51735">
    <property type="entry name" value="NAD(P)-binding Rossmann-fold domains"/>
    <property type="match status" value="1"/>
</dbReference>
<evidence type="ECO:0000259" key="3">
    <source>
        <dbReference type="Pfam" id="PF08338"/>
    </source>
</evidence>
<proteinExistence type="inferred from homology"/>
<dbReference type="InterPro" id="IPR013549">
    <property type="entry name" value="DUF1731"/>
</dbReference>
<dbReference type="Gene3D" id="3.40.50.720">
    <property type="entry name" value="NAD(P)-binding Rossmann-like Domain"/>
    <property type="match status" value="1"/>
</dbReference>
<comment type="caution">
    <text evidence="4">The sequence shown here is derived from an EMBL/GenBank/DDBJ whole genome shotgun (WGS) entry which is preliminary data.</text>
</comment>
<gene>
    <name evidence="4" type="ORF">G7034_00440</name>
</gene>
<evidence type="ECO:0000259" key="2">
    <source>
        <dbReference type="Pfam" id="PF01370"/>
    </source>
</evidence>
<dbReference type="PANTHER" id="PTHR11092">
    <property type="entry name" value="SUGAR NUCLEOTIDE EPIMERASE RELATED"/>
    <property type="match status" value="1"/>
</dbReference>
<dbReference type="RefSeq" id="WP_166398985.1">
    <property type="nucleotide sequence ID" value="NZ_JAANAS010000001.1"/>
</dbReference>
<dbReference type="Pfam" id="PF01370">
    <property type="entry name" value="Epimerase"/>
    <property type="match status" value="1"/>
</dbReference>
<feature type="domain" description="NAD-dependent epimerase/dehydratase" evidence="2">
    <location>
        <begin position="3"/>
        <end position="223"/>
    </location>
</feature>
<comment type="similarity">
    <text evidence="1">Belongs to the NAD(P)-dependent epimerase/dehydratase family. SDR39U1 subfamily.</text>
</comment>
<protein>
    <submittedName>
        <fullName evidence="4">TIGR01777 family protein</fullName>
    </submittedName>
</protein>
<organism evidence="4 5">
    <name type="scientific">Psychroflexus maritimus</name>
    <dbReference type="NCBI Taxonomy" id="2714865"/>
    <lineage>
        <taxon>Bacteria</taxon>
        <taxon>Pseudomonadati</taxon>
        <taxon>Bacteroidota</taxon>
        <taxon>Flavobacteriia</taxon>
        <taxon>Flavobacteriales</taxon>
        <taxon>Flavobacteriaceae</taxon>
        <taxon>Psychroflexus</taxon>
    </lineage>
</organism>
<dbReference type="InterPro" id="IPR001509">
    <property type="entry name" value="Epimerase_deHydtase"/>
</dbReference>
<feature type="domain" description="DUF1731" evidence="3">
    <location>
        <begin position="253"/>
        <end position="299"/>
    </location>
</feature>
<accession>A0A967DYU3</accession>
<dbReference type="AlphaFoldDB" id="A0A967DYU3"/>